<feature type="compositionally biased region" description="Polar residues" evidence="10">
    <location>
        <begin position="19"/>
        <end position="28"/>
    </location>
</feature>
<evidence type="ECO:0000256" key="1">
    <source>
        <dbReference type="ARBA" id="ARBA00004323"/>
    </source>
</evidence>
<dbReference type="PANTHER" id="PTHR12137">
    <property type="entry name" value="CARBOHYDRATE SULFOTRANSFERASE"/>
    <property type="match status" value="1"/>
</dbReference>
<keyword evidence="7" id="KW-0472">Membrane</keyword>
<keyword evidence="9" id="KW-0735">Signal-anchor</keyword>
<gene>
    <name evidence="11" type="ORF">BSL78_22672</name>
</gene>
<dbReference type="STRING" id="307972.A0A2G8JXK5"/>
<evidence type="ECO:0000256" key="7">
    <source>
        <dbReference type="ARBA" id="ARBA00023136"/>
    </source>
</evidence>
<evidence type="ECO:0000256" key="6">
    <source>
        <dbReference type="ARBA" id="ARBA00023034"/>
    </source>
</evidence>
<sequence length="224" mass="25769">MFSGTQQQRQLHGSIAEANITNDNSENLKNLKEQQDISIKKSDISDSEEKESSLTNHLDDSQNKSDDIHALVEATQIERQTILNEACTRLGINRTLPTPTWATTVHFLCNDKQSFIYCFAPKVACTTWKGIMKELYIDELGVQKPKKRFIKMNELLKDPASIVKRWTTYKKVVFAREPLNRALSAYLDKFVYGPEKPNWEKKFGTGIVRKYRKKSLHGTEKETV</sequence>
<comment type="caution">
    <text evidence="11">The sequence shown here is derived from an EMBL/GenBank/DDBJ whole genome shotgun (WGS) entry which is preliminary data.</text>
</comment>
<organism evidence="11 12">
    <name type="scientific">Stichopus japonicus</name>
    <name type="common">Sea cucumber</name>
    <dbReference type="NCBI Taxonomy" id="307972"/>
    <lineage>
        <taxon>Eukaryota</taxon>
        <taxon>Metazoa</taxon>
        <taxon>Echinodermata</taxon>
        <taxon>Eleutherozoa</taxon>
        <taxon>Echinozoa</taxon>
        <taxon>Holothuroidea</taxon>
        <taxon>Aspidochirotacea</taxon>
        <taxon>Aspidochirotida</taxon>
        <taxon>Stichopodidae</taxon>
        <taxon>Apostichopus</taxon>
    </lineage>
</organism>
<protein>
    <recommendedName>
        <fullName evidence="9">Carbohydrate sulfotransferase</fullName>
        <ecNumber evidence="9">2.8.2.-</ecNumber>
    </recommendedName>
</protein>
<name>A0A2G8JXK5_STIJA</name>
<comment type="subcellular location">
    <subcellularLocation>
        <location evidence="1 9">Golgi apparatus membrane</location>
        <topology evidence="1 9">Single-pass type II membrane protein</topology>
    </subcellularLocation>
</comment>
<evidence type="ECO:0000313" key="12">
    <source>
        <dbReference type="Proteomes" id="UP000230750"/>
    </source>
</evidence>
<dbReference type="EMBL" id="MRZV01001118">
    <property type="protein sequence ID" value="PIK40472.1"/>
    <property type="molecule type" value="Genomic_DNA"/>
</dbReference>
<dbReference type="Proteomes" id="UP000230750">
    <property type="component" value="Unassembled WGS sequence"/>
</dbReference>
<dbReference type="OrthoDB" id="2019940at2759"/>
<dbReference type="AlphaFoldDB" id="A0A2G8JXK5"/>
<evidence type="ECO:0000256" key="2">
    <source>
        <dbReference type="ARBA" id="ARBA00006339"/>
    </source>
</evidence>
<dbReference type="GO" id="GO:0008146">
    <property type="term" value="F:sulfotransferase activity"/>
    <property type="evidence" value="ECO:0007669"/>
    <property type="project" value="InterPro"/>
</dbReference>
<evidence type="ECO:0000256" key="8">
    <source>
        <dbReference type="ARBA" id="ARBA00023180"/>
    </source>
</evidence>
<comment type="similarity">
    <text evidence="2 9">Belongs to the sulfotransferase 2 family.</text>
</comment>
<dbReference type="InterPro" id="IPR005331">
    <property type="entry name" value="Sulfotransferase"/>
</dbReference>
<keyword evidence="3 9" id="KW-0808">Transferase</keyword>
<keyword evidence="5" id="KW-1133">Transmembrane helix</keyword>
<keyword evidence="6 9" id="KW-0333">Golgi apparatus</keyword>
<accession>A0A2G8JXK5</accession>
<evidence type="ECO:0000256" key="9">
    <source>
        <dbReference type="RuleBase" id="RU364020"/>
    </source>
</evidence>
<proteinExistence type="inferred from homology"/>
<keyword evidence="9" id="KW-0119">Carbohydrate metabolism</keyword>
<evidence type="ECO:0000256" key="5">
    <source>
        <dbReference type="ARBA" id="ARBA00022989"/>
    </source>
</evidence>
<dbReference type="GO" id="GO:0016051">
    <property type="term" value="P:carbohydrate biosynthetic process"/>
    <property type="evidence" value="ECO:0007669"/>
    <property type="project" value="InterPro"/>
</dbReference>
<dbReference type="PANTHER" id="PTHR12137:SF54">
    <property type="entry name" value="CARBOHYDRATE SULFOTRANSFERASE"/>
    <property type="match status" value="1"/>
</dbReference>
<evidence type="ECO:0000256" key="10">
    <source>
        <dbReference type="SAM" id="MobiDB-lite"/>
    </source>
</evidence>
<dbReference type="InterPro" id="IPR018011">
    <property type="entry name" value="Carb_sulfotrans_8-10"/>
</dbReference>
<reference evidence="11 12" key="1">
    <citation type="journal article" date="2017" name="PLoS Biol.">
        <title>The sea cucumber genome provides insights into morphological evolution and visceral regeneration.</title>
        <authorList>
            <person name="Zhang X."/>
            <person name="Sun L."/>
            <person name="Yuan J."/>
            <person name="Sun Y."/>
            <person name="Gao Y."/>
            <person name="Zhang L."/>
            <person name="Li S."/>
            <person name="Dai H."/>
            <person name="Hamel J.F."/>
            <person name="Liu C."/>
            <person name="Yu Y."/>
            <person name="Liu S."/>
            <person name="Lin W."/>
            <person name="Guo K."/>
            <person name="Jin S."/>
            <person name="Xu P."/>
            <person name="Storey K.B."/>
            <person name="Huan P."/>
            <person name="Zhang T."/>
            <person name="Zhou Y."/>
            <person name="Zhang J."/>
            <person name="Lin C."/>
            <person name="Li X."/>
            <person name="Xing L."/>
            <person name="Huo D."/>
            <person name="Sun M."/>
            <person name="Wang L."/>
            <person name="Mercier A."/>
            <person name="Li F."/>
            <person name="Yang H."/>
            <person name="Xiang J."/>
        </authorList>
    </citation>
    <scope>NUCLEOTIDE SEQUENCE [LARGE SCALE GENOMIC DNA]</scope>
    <source>
        <strain evidence="11">Shaxun</strain>
        <tissue evidence="11">Muscle</tissue>
    </source>
</reference>
<dbReference type="EC" id="2.8.2.-" evidence="9"/>
<evidence type="ECO:0000256" key="4">
    <source>
        <dbReference type="ARBA" id="ARBA00022692"/>
    </source>
</evidence>
<feature type="compositionally biased region" description="Polar residues" evidence="10">
    <location>
        <begin position="1"/>
        <end position="11"/>
    </location>
</feature>
<keyword evidence="12" id="KW-1185">Reference proteome</keyword>
<feature type="region of interest" description="Disordered" evidence="10">
    <location>
        <begin position="1"/>
        <end position="62"/>
    </location>
</feature>
<keyword evidence="4" id="KW-0812">Transmembrane</keyword>
<feature type="compositionally biased region" description="Basic and acidic residues" evidence="10">
    <location>
        <begin position="29"/>
        <end position="44"/>
    </location>
</feature>
<keyword evidence="8 9" id="KW-0325">Glycoprotein</keyword>
<evidence type="ECO:0000256" key="3">
    <source>
        <dbReference type="ARBA" id="ARBA00022679"/>
    </source>
</evidence>
<evidence type="ECO:0000313" key="11">
    <source>
        <dbReference type="EMBL" id="PIK40472.1"/>
    </source>
</evidence>
<dbReference type="GO" id="GO:0000139">
    <property type="term" value="C:Golgi membrane"/>
    <property type="evidence" value="ECO:0007669"/>
    <property type="project" value="UniProtKB-SubCell"/>
</dbReference>
<dbReference type="Pfam" id="PF03567">
    <property type="entry name" value="Sulfotransfer_2"/>
    <property type="match status" value="1"/>
</dbReference>